<dbReference type="EMBL" id="JTDV01000008">
    <property type="protein sequence ID" value="KJD32456.1"/>
    <property type="molecule type" value="Genomic_DNA"/>
</dbReference>
<dbReference type="AlphaFoldDB" id="A0A0D7W041"/>
<protein>
    <recommendedName>
        <fullName evidence="5">Membrane or secreted protein</fullName>
    </recommendedName>
</protein>
<evidence type="ECO:0000256" key="1">
    <source>
        <dbReference type="SAM" id="MobiDB-lite"/>
    </source>
</evidence>
<keyword evidence="2" id="KW-0812">Transmembrane</keyword>
<keyword evidence="2" id="KW-1133">Transmembrane helix</keyword>
<feature type="transmembrane region" description="Helical" evidence="2">
    <location>
        <begin position="7"/>
        <end position="27"/>
    </location>
</feature>
<proteinExistence type="predicted"/>
<dbReference type="STRING" id="1382798.PK35_09590"/>
<reference evidence="3 4" key="1">
    <citation type="journal article" date="2015" name="Antonie Van Leeuwenhoek">
        <title>Tamlana nanhaiensis sp. nov., isolated from surface seawater collected from the South China Sea.</title>
        <authorList>
            <person name="Liu X."/>
            <person name="Lai Q."/>
            <person name="Du Y."/>
            <person name="Li G."/>
            <person name="Sun F."/>
            <person name="Shao Z."/>
        </authorList>
    </citation>
    <scope>NUCLEOTIDE SEQUENCE [LARGE SCALE GENOMIC DNA]</scope>
    <source>
        <strain evidence="3 4">FHC16</strain>
    </source>
</reference>
<comment type="caution">
    <text evidence="3">The sequence shown here is derived from an EMBL/GenBank/DDBJ whole genome shotgun (WGS) entry which is preliminary data.</text>
</comment>
<dbReference type="OrthoDB" id="1437325at2"/>
<organism evidence="3 4">
    <name type="scientific">Neotamlana nanhaiensis</name>
    <dbReference type="NCBI Taxonomy" id="1382798"/>
    <lineage>
        <taxon>Bacteria</taxon>
        <taxon>Pseudomonadati</taxon>
        <taxon>Bacteroidota</taxon>
        <taxon>Flavobacteriia</taxon>
        <taxon>Flavobacteriales</taxon>
        <taxon>Flavobacteriaceae</taxon>
        <taxon>Neotamlana</taxon>
    </lineage>
</organism>
<dbReference type="RefSeq" id="WP_044626501.1">
    <property type="nucleotide sequence ID" value="NZ_JTDV01000008.1"/>
</dbReference>
<keyword evidence="2" id="KW-0472">Membrane</keyword>
<dbReference type="PATRIC" id="fig|1382798.3.peg.3270"/>
<dbReference type="Proteomes" id="UP000032361">
    <property type="component" value="Unassembled WGS sequence"/>
</dbReference>
<name>A0A0D7W041_9FLAO</name>
<evidence type="ECO:0008006" key="5">
    <source>
        <dbReference type="Google" id="ProtNLM"/>
    </source>
</evidence>
<evidence type="ECO:0000256" key="2">
    <source>
        <dbReference type="SAM" id="Phobius"/>
    </source>
</evidence>
<evidence type="ECO:0000313" key="4">
    <source>
        <dbReference type="Proteomes" id="UP000032361"/>
    </source>
</evidence>
<gene>
    <name evidence="3" type="ORF">PK35_09590</name>
</gene>
<feature type="region of interest" description="Disordered" evidence="1">
    <location>
        <begin position="221"/>
        <end position="241"/>
    </location>
</feature>
<keyword evidence="4" id="KW-1185">Reference proteome</keyword>
<sequence>MSKKKASTYFVLVVLFFLPVAFLLLLYPATHNYTPLEVIKENVEDLNGFTSNSNEPIQLKEHITVLGFLGANPIEHTIAASNLKELVYDKFKGFKKFQIVMLLPLGTEASVETIKKEISSYESLEYWHFAFASPGHIKRVYNSLKTNQPLAEDLYTQKVFVVDKDLNQRGRFDDREDKEKEKNKPVYGLNGYDCIEVAEIKNKMSDDLRVLFTEYRQKRKGEFENTDTRRANDLKSNHEEN</sequence>
<evidence type="ECO:0000313" key="3">
    <source>
        <dbReference type="EMBL" id="KJD32456.1"/>
    </source>
</evidence>
<accession>A0A0D7W041</accession>